<dbReference type="PANTHER" id="PTHR46696:SF4">
    <property type="entry name" value="BIOTIN BIOSYNTHESIS CYTOCHROME P450"/>
    <property type="match status" value="1"/>
</dbReference>
<keyword evidence="5 7" id="KW-0408">Iron</keyword>
<reference evidence="9" key="1">
    <citation type="submission" date="2016-10" db="EMBL/GenBank/DDBJ databases">
        <title>Frankia sp. NRRL B-16386 Genome sequencing.</title>
        <authorList>
            <person name="Ghodhbane-Gtari F."/>
            <person name="Swanson E."/>
            <person name="Gueddou A."/>
            <person name="Hezbri K."/>
            <person name="Ktari K."/>
            <person name="Nouioui I."/>
            <person name="Morris K."/>
            <person name="Simpson S."/>
            <person name="Abebe-Akele F."/>
            <person name="Thomas K."/>
            <person name="Gtari M."/>
            <person name="Tisa L.S."/>
        </authorList>
    </citation>
    <scope>NUCLEOTIDE SEQUENCE [LARGE SCALE GENOMIC DNA]</scope>
    <source>
        <strain evidence="9">NRRL B-16386</strain>
    </source>
</reference>
<dbReference type="AlphaFoldDB" id="A0A1V2I1Z6"/>
<dbReference type="PROSITE" id="PS00086">
    <property type="entry name" value="CYTOCHROME_P450"/>
    <property type="match status" value="1"/>
</dbReference>
<sequence>MVEFNPYDLATYRDPYPVYRALRDEAPVHHNAELGFWALSRHTDVLAAHNDWQTYSSTGGVTIEGREAGAPMIILRDPPEHRWHRKIVSKVFSPRRMLALEPYIRRRAGELLDRFLDAHEFDAVRDFSVQLPLDVISELLGIPEEYRQTINECSDRMLARGDGVDDEAEFVAANVEILNIYLSLAAERRRNPTDDPISLLISTEVDDDEDGSTRTLPDEEIAFRFLELGTAGHETVAKAIPNGLMALTRFPDQRRLLLSDPALYDRAAGETLRFDAPSQLQGRTATRDVELHGVTIPAGQRVMLITGSALRDERVYENPDAFDLNRHDEPSTVFFGFGIHRCLGAHLARLEIKIALEEVLKRFPDFVADPNRAVMKVSSNVRGAANLPFVTAGAAVSQV</sequence>
<dbReference type="GO" id="GO:0005506">
    <property type="term" value="F:iron ion binding"/>
    <property type="evidence" value="ECO:0007669"/>
    <property type="project" value="InterPro"/>
</dbReference>
<name>A0A1V2I1Z6_9ACTN</name>
<protein>
    <submittedName>
        <fullName evidence="8">Cytochrome</fullName>
    </submittedName>
</protein>
<dbReference type="FunFam" id="1.10.630.10:FF:000018">
    <property type="entry name" value="Cytochrome P450 monooxygenase"/>
    <property type="match status" value="1"/>
</dbReference>
<dbReference type="InterPro" id="IPR017972">
    <property type="entry name" value="Cyt_P450_CS"/>
</dbReference>
<accession>A0A1V2I1Z6</accession>
<keyword evidence="9" id="KW-1185">Reference proteome</keyword>
<gene>
    <name evidence="8" type="ORF">BL253_31530</name>
</gene>
<dbReference type="Pfam" id="PF00067">
    <property type="entry name" value="p450"/>
    <property type="match status" value="1"/>
</dbReference>
<dbReference type="PANTHER" id="PTHR46696">
    <property type="entry name" value="P450, PUTATIVE (EUROFUNG)-RELATED"/>
    <property type="match status" value="1"/>
</dbReference>
<dbReference type="RefSeq" id="WP_076821086.1">
    <property type="nucleotide sequence ID" value="NZ_MOMC01000076.1"/>
</dbReference>
<evidence type="ECO:0000256" key="4">
    <source>
        <dbReference type="ARBA" id="ARBA00023002"/>
    </source>
</evidence>
<evidence type="ECO:0000256" key="7">
    <source>
        <dbReference type="RuleBase" id="RU000461"/>
    </source>
</evidence>
<dbReference type="GO" id="GO:0036199">
    <property type="term" value="F:cholest-4-en-3-one 26-monooxygenase activity"/>
    <property type="evidence" value="ECO:0007669"/>
    <property type="project" value="TreeGrafter"/>
</dbReference>
<dbReference type="Gene3D" id="1.10.630.10">
    <property type="entry name" value="Cytochrome P450"/>
    <property type="match status" value="1"/>
</dbReference>
<evidence type="ECO:0000313" key="8">
    <source>
        <dbReference type="EMBL" id="ONH24006.1"/>
    </source>
</evidence>
<dbReference type="InterPro" id="IPR002397">
    <property type="entry name" value="Cyt_P450_B"/>
</dbReference>
<keyword evidence="2 7" id="KW-0349">Heme</keyword>
<dbReference type="InterPro" id="IPR036396">
    <property type="entry name" value="Cyt_P450_sf"/>
</dbReference>
<keyword evidence="6 7" id="KW-0503">Monooxygenase</keyword>
<proteinExistence type="inferred from homology"/>
<keyword evidence="4 7" id="KW-0560">Oxidoreductase</keyword>
<evidence type="ECO:0000313" key="9">
    <source>
        <dbReference type="Proteomes" id="UP000188929"/>
    </source>
</evidence>
<dbReference type="EMBL" id="MOMC01000076">
    <property type="protein sequence ID" value="ONH24006.1"/>
    <property type="molecule type" value="Genomic_DNA"/>
</dbReference>
<evidence type="ECO:0000256" key="3">
    <source>
        <dbReference type="ARBA" id="ARBA00022723"/>
    </source>
</evidence>
<dbReference type="SUPFAM" id="SSF48264">
    <property type="entry name" value="Cytochrome P450"/>
    <property type="match status" value="1"/>
</dbReference>
<comment type="similarity">
    <text evidence="1 7">Belongs to the cytochrome P450 family.</text>
</comment>
<dbReference type="PRINTS" id="PR00359">
    <property type="entry name" value="BP450"/>
</dbReference>
<dbReference type="InterPro" id="IPR001128">
    <property type="entry name" value="Cyt_P450"/>
</dbReference>
<dbReference type="Proteomes" id="UP000188929">
    <property type="component" value="Unassembled WGS sequence"/>
</dbReference>
<comment type="caution">
    <text evidence="8">The sequence shown here is derived from an EMBL/GenBank/DDBJ whole genome shotgun (WGS) entry which is preliminary data.</text>
</comment>
<evidence type="ECO:0000256" key="1">
    <source>
        <dbReference type="ARBA" id="ARBA00010617"/>
    </source>
</evidence>
<dbReference type="GO" id="GO:0006707">
    <property type="term" value="P:cholesterol catabolic process"/>
    <property type="evidence" value="ECO:0007669"/>
    <property type="project" value="TreeGrafter"/>
</dbReference>
<evidence type="ECO:0000256" key="6">
    <source>
        <dbReference type="ARBA" id="ARBA00023033"/>
    </source>
</evidence>
<evidence type="ECO:0000256" key="5">
    <source>
        <dbReference type="ARBA" id="ARBA00023004"/>
    </source>
</evidence>
<dbReference type="GO" id="GO:0020037">
    <property type="term" value="F:heme binding"/>
    <property type="evidence" value="ECO:0007669"/>
    <property type="project" value="InterPro"/>
</dbReference>
<dbReference type="STRING" id="1834516.BL253_31530"/>
<evidence type="ECO:0000256" key="2">
    <source>
        <dbReference type="ARBA" id="ARBA00022617"/>
    </source>
</evidence>
<dbReference type="OrthoDB" id="502624at2"/>
<keyword evidence="3 7" id="KW-0479">Metal-binding</keyword>
<organism evidence="8 9">
    <name type="scientific">Pseudofrankia asymbiotica</name>
    <dbReference type="NCBI Taxonomy" id="1834516"/>
    <lineage>
        <taxon>Bacteria</taxon>
        <taxon>Bacillati</taxon>
        <taxon>Actinomycetota</taxon>
        <taxon>Actinomycetes</taxon>
        <taxon>Frankiales</taxon>
        <taxon>Frankiaceae</taxon>
        <taxon>Pseudofrankia</taxon>
    </lineage>
</organism>
<dbReference type="GO" id="GO:0008395">
    <property type="term" value="F:steroid hydroxylase activity"/>
    <property type="evidence" value="ECO:0007669"/>
    <property type="project" value="TreeGrafter"/>
</dbReference>